<evidence type="ECO:0000256" key="4">
    <source>
        <dbReference type="ARBA" id="ARBA00022840"/>
    </source>
</evidence>
<evidence type="ECO:0000256" key="6">
    <source>
        <dbReference type="RuleBase" id="RU003811"/>
    </source>
</evidence>
<evidence type="ECO:0000256" key="7">
    <source>
        <dbReference type="RuleBase" id="RU003812"/>
    </source>
</evidence>
<dbReference type="Gene3D" id="3.40.50.620">
    <property type="entry name" value="HUPs"/>
    <property type="match status" value="1"/>
</dbReference>
<dbReference type="GO" id="GO:0005737">
    <property type="term" value="C:cytoplasm"/>
    <property type="evidence" value="ECO:0007669"/>
    <property type="project" value="InterPro"/>
</dbReference>
<dbReference type="UniPathway" id="UPA00253">
    <property type="reaction ID" value="UER00333"/>
</dbReference>
<dbReference type="GO" id="GO:0008795">
    <property type="term" value="F:NAD+ synthase activity"/>
    <property type="evidence" value="ECO:0007669"/>
    <property type="project" value="UniProtKB-EC"/>
</dbReference>
<feature type="domain" description="NAD/GMP synthase" evidence="9">
    <location>
        <begin position="22"/>
        <end position="265"/>
    </location>
</feature>
<feature type="region of interest" description="Disordered" evidence="8">
    <location>
        <begin position="256"/>
        <end position="276"/>
    </location>
</feature>
<evidence type="ECO:0000256" key="3">
    <source>
        <dbReference type="ARBA" id="ARBA00022741"/>
    </source>
</evidence>
<dbReference type="EMBL" id="QKNX01000002">
    <property type="protein sequence ID" value="TKR25873.1"/>
    <property type="molecule type" value="Genomic_DNA"/>
</dbReference>
<keyword evidence="3 6" id="KW-0547">Nucleotide-binding</keyword>
<keyword evidence="2 6" id="KW-0436">Ligase</keyword>
<dbReference type="InterPro" id="IPR022310">
    <property type="entry name" value="NAD/GMP_synthase"/>
</dbReference>
<dbReference type="SUPFAM" id="SSF52402">
    <property type="entry name" value="Adenine nucleotide alpha hydrolases-like"/>
    <property type="match status" value="1"/>
</dbReference>
<protein>
    <recommendedName>
        <fullName evidence="7">NH(3)-dependent NAD(+) synthetase</fullName>
        <ecNumber evidence="7">6.3.1.5</ecNumber>
    </recommendedName>
</protein>
<proteinExistence type="inferred from homology"/>
<evidence type="ECO:0000256" key="8">
    <source>
        <dbReference type="SAM" id="MobiDB-lite"/>
    </source>
</evidence>
<dbReference type="GO" id="GO:0003952">
    <property type="term" value="F:NAD+ synthase (glutamine-hydrolyzing) activity"/>
    <property type="evidence" value="ECO:0007669"/>
    <property type="project" value="InterPro"/>
</dbReference>
<dbReference type="GO" id="GO:0004359">
    <property type="term" value="F:glutaminase activity"/>
    <property type="evidence" value="ECO:0007669"/>
    <property type="project" value="InterPro"/>
</dbReference>
<dbReference type="PANTHER" id="PTHR23090:SF9">
    <property type="entry name" value="GLUTAMINE-DEPENDENT NAD(+) SYNTHETASE"/>
    <property type="match status" value="1"/>
</dbReference>
<dbReference type="NCBIfam" id="TIGR00552">
    <property type="entry name" value="nadE"/>
    <property type="match status" value="1"/>
</dbReference>
<reference evidence="10 11" key="1">
    <citation type="submission" date="2019-04" db="EMBL/GenBank/DDBJ databases">
        <title>Natronomonas sp. F20-122 a newhaloarchaeon isolated from a saline saltern of Isla Bacuta, Huelva, Spain.</title>
        <authorList>
            <person name="Duran-Viseras A."/>
            <person name="Sanchez-Porro C."/>
            <person name="Ventosa A."/>
        </authorList>
    </citation>
    <scope>NUCLEOTIDE SEQUENCE [LARGE SCALE GENOMIC DNA]</scope>
    <source>
        <strain evidence="10 11">F20-122</strain>
    </source>
</reference>
<evidence type="ECO:0000256" key="1">
    <source>
        <dbReference type="ARBA" id="ARBA00004790"/>
    </source>
</evidence>
<dbReference type="CDD" id="cd00553">
    <property type="entry name" value="NAD_synthase"/>
    <property type="match status" value="1"/>
</dbReference>
<evidence type="ECO:0000256" key="2">
    <source>
        <dbReference type="ARBA" id="ARBA00022598"/>
    </source>
</evidence>
<dbReference type="Proteomes" id="UP000308037">
    <property type="component" value="Unassembled WGS sequence"/>
</dbReference>
<name>A0A4V5ZNQ9_9EURY</name>
<dbReference type="InterPro" id="IPR014729">
    <property type="entry name" value="Rossmann-like_a/b/a_fold"/>
</dbReference>
<dbReference type="EC" id="6.3.1.5" evidence="7"/>
<sequence>MRDVVSNGTAAFRRDGAELRAECTSFLGTVVEDAGADGVVVELDGGVESSAVATVAVEALGPERVYGLVLPSSKLGSRSAQDAEAIAAALGIETDTVHLQPLLMCFGDTVPEHTDLHGDPIVRAHLVARLRMAITYLAAEARNRLVVGSVTRTEFLLGSTTRHGDRAADLFPLGGLYSTEVEALGDDLELPSFVTETPPLVGQYPGETAKYGIDAPPETVDAVLYGLVEDGWTAERISRELDIDREIVDRIARHRRETARDRREPPMGPVGEAASD</sequence>
<dbReference type="GO" id="GO:0009435">
    <property type="term" value="P:NAD+ biosynthetic process"/>
    <property type="evidence" value="ECO:0007669"/>
    <property type="project" value="UniProtKB-UniPathway"/>
</dbReference>
<evidence type="ECO:0000256" key="5">
    <source>
        <dbReference type="ARBA" id="ARBA00023027"/>
    </source>
</evidence>
<keyword evidence="5 6" id="KW-0520">NAD</keyword>
<dbReference type="PANTHER" id="PTHR23090">
    <property type="entry name" value="NH 3 /GLUTAMINE-DEPENDENT NAD + SYNTHETASE"/>
    <property type="match status" value="1"/>
</dbReference>
<dbReference type="GO" id="GO:0005524">
    <property type="term" value="F:ATP binding"/>
    <property type="evidence" value="ECO:0007669"/>
    <property type="project" value="UniProtKB-KW"/>
</dbReference>
<dbReference type="OrthoDB" id="39312at2157"/>
<evidence type="ECO:0000313" key="11">
    <source>
        <dbReference type="Proteomes" id="UP000308037"/>
    </source>
</evidence>
<evidence type="ECO:0000259" key="9">
    <source>
        <dbReference type="Pfam" id="PF02540"/>
    </source>
</evidence>
<dbReference type="RefSeq" id="WP_137275775.1">
    <property type="nucleotide sequence ID" value="NZ_QKNX01000002.1"/>
</dbReference>
<dbReference type="AlphaFoldDB" id="A0A4V5ZNQ9"/>
<keyword evidence="11" id="KW-1185">Reference proteome</keyword>
<comment type="similarity">
    <text evidence="6">Belongs to the NAD synthetase family.</text>
</comment>
<dbReference type="InterPro" id="IPR003694">
    <property type="entry name" value="NAD_synthase"/>
</dbReference>
<organism evidence="10 11">
    <name type="scientific">Natronomonas salsuginis</name>
    <dbReference type="NCBI Taxonomy" id="2217661"/>
    <lineage>
        <taxon>Archaea</taxon>
        <taxon>Methanobacteriati</taxon>
        <taxon>Methanobacteriota</taxon>
        <taxon>Stenosarchaea group</taxon>
        <taxon>Halobacteria</taxon>
        <taxon>Halobacteriales</taxon>
        <taxon>Natronomonadaceae</taxon>
        <taxon>Natronomonas</taxon>
    </lineage>
</organism>
<comment type="catalytic activity">
    <reaction evidence="7">
        <text>deamido-NAD(+) + NH4(+) + ATP = AMP + diphosphate + NAD(+) + H(+)</text>
        <dbReference type="Rhea" id="RHEA:21188"/>
        <dbReference type="ChEBI" id="CHEBI:15378"/>
        <dbReference type="ChEBI" id="CHEBI:28938"/>
        <dbReference type="ChEBI" id="CHEBI:30616"/>
        <dbReference type="ChEBI" id="CHEBI:33019"/>
        <dbReference type="ChEBI" id="CHEBI:57540"/>
        <dbReference type="ChEBI" id="CHEBI:58437"/>
        <dbReference type="ChEBI" id="CHEBI:456215"/>
        <dbReference type="EC" id="6.3.1.5"/>
    </reaction>
</comment>
<comment type="pathway">
    <text evidence="1">Cofactor biosynthesis; NAD(+) biosynthesis.</text>
</comment>
<gene>
    <name evidence="10" type="primary">nadE</name>
    <name evidence="10" type="ORF">DM868_05080</name>
</gene>
<comment type="caution">
    <text evidence="10">The sequence shown here is derived from an EMBL/GenBank/DDBJ whole genome shotgun (WGS) entry which is preliminary data.</text>
</comment>
<accession>A0A4V5ZNQ9</accession>
<dbReference type="Pfam" id="PF02540">
    <property type="entry name" value="NAD_synthase"/>
    <property type="match status" value="1"/>
</dbReference>
<keyword evidence="4 6" id="KW-0067">ATP-binding</keyword>
<evidence type="ECO:0000313" key="10">
    <source>
        <dbReference type="EMBL" id="TKR25873.1"/>
    </source>
</evidence>